<dbReference type="PROSITE" id="PS50176">
    <property type="entry name" value="ARM_REPEAT"/>
    <property type="match status" value="1"/>
</dbReference>
<gene>
    <name evidence="9" type="ORF">GUJ93_ZPchr0002g23508</name>
</gene>
<evidence type="ECO:0000313" key="10">
    <source>
        <dbReference type="Proteomes" id="UP000729402"/>
    </source>
</evidence>
<dbReference type="OrthoDB" id="10064100at2759"/>
<dbReference type="InterPro" id="IPR058678">
    <property type="entry name" value="ARM_PUB"/>
</dbReference>
<comment type="caution">
    <text evidence="9">The sequence shown here is derived from an EMBL/GenBank/DDBJ whole genome shotgun (WGS) entry which is preliminary data.</text>
</comment>
<evidence type="ECO:0000256" key="6">
    <source>
        <dbReference type="ARBA" id="ARBA00022786"/>
    </source>
</evidence>
<name>A0A8J5VEC3_ZIZPA</name>
<dbReference type="FunFam" id="1.25.10.10:FF:000485">
    <property type="entry name" value="RING-type E3 ubiquitin transferase"/>
    <property type="match status" value="1"/>
</dbReference>
<organism evidence="9 10">
    <name type="scientific">Zizania palustris</name>
    <name type="common">Northern wild rice</name>
    <dbReference type="NCBI Taxonomy" id="103762"/>
    <lineage>
        <taxon>Eukaryota</taxon>
        <taxon>Viridiplantae</taxon>
        <taxon>Streptophyta</taxon>
        <taxon>Embryophyta</taxon>
        <taxon>Tracheophyta</taxon>
        <taxon>Spermatophyta</taxon>
        <taxon>Magnoliopsida</taxon>
        <taxon>Liliopsida</taxon>
        <taxon>Poales</taxon>
        <taxon>Poaceae</taxon>
        <taxon>BOP clade</taxon>
        <taxon>Oryzoideae</taxon>
        <taxon>Oryzeae</taxon>
        <taxon>Zizaniinae</taxon>
        <taxon>Zizania</taxon>
    </lineage>
</organism>
<keyword evidence="10" id="KW-1185">Reference proteome</keyword>
<reference evidence="9" key="2">
    <citation type="submission" date="2021-02" db="EMBL/GenBank/DDBJ databases">
        <authorList>
            <person name="Kimball J.A."/>
            <person name="Haas M.W."/>
            <person name="Macchietto M."/>
            <person name="Kono T."/>
            <person name="Duquette J."/>
            <person name="Shao M."/>
        </authorList>
    </citation>
    <scope>NUCLEOTIDE SEQUENCE</scope>
    <source>
        <tissue evidence="9">Fresh leaf tissue</tissue>
    </source>
</reference>
<dbReference type="Pfam" id="PF25598">
    <property type="entry name" value="ARM_PUB"/>
    <property type="match status" value="1"/>
</dbReference>
<dbReference type="EC" id="2.3.2.27" evidence="3"/>
<sequence length="762" mass="81165">MSSHRPPRVLLYTCRHPCIPPLASISTTRVPLRYIYPLSALAVIYCHSKLLLPFYAPTFLSFPASPPMSSPRPPNQPKRRRLLALPAVCPCESITPAPLLSSLLSLAADVAGRRASDVDAFPVLRRGVRTVVRIAGILLAFLEELQDASATKMATALPSSALLGLTELHVAMQKLRFLLTDSARRGARLWVLVNAGLVASELRLVLGSIAAAMDALPRSVVDSSVEAGELARLVSEQAWRAGVRPDSADERAARSVRSILEQFKDGVAPDAEDLRRVLRLVRIGSWSECSEEIAFLESELCVRLDAGDENSNDVVVMNSLMAFLVYCRVVLFDRIDSNKSQAVASAPARCPEWIRPDALQCPITLDVMTDPVTVSTGQTYDRTSITRWMKAGCRTCPVTGERLRTTDVIPNAALRGIVERLLLSNGVTLPEPSASAGHRKTAVPFGPAAGGAARLSVAYIIAQLSRGSTEERRKATSEARKLSKHSVFYRACLVDANAVPWLLCLLSSTDASVQDNAVASLLNLSKHPAGRTALLDVGGVGLVVDIINVGANSEAQQNAAAVLFYLSSNAESAEEIGRIPEAIPTLVQLIRVGAYRGRKNAMVSLYGLLESANNHGRAIAAGAVATLAALLSNNRDDLSGYSITLLARIAEQPAGALALLAQPGLVAGLAEALATSSSRSAKDHCVAALVSLCRHGSGKVVAPLLGRMPGLMTSLYTLVADGSPQTSKKGRALLNEIHRHYGMSPPPASSSSDAGDRVVRVL</sequence>
<feature type="repeat" description="ARM" evidence="7">
    <location>
        <begin position="497"/>
        <end position="539"/>
    </location>
</feature>
<dbReference type="GO" id="GO:0061630">
    <property type="term" value="F:ubiquitin protein ligase activity"/>
    <property type="evidence" value="ECO:0007669"/>
    <property type="project" value="UniProtKB-EC"/>
</dbReference>
<comment type="catalytic activity">
    <reaction evidence="1">
        <text>S-ubiquitinyl-[E2 ubiquitin-conjugating enzyme]-L-cysteine + [acceptor protein]-L-lysine = [E2 ubiquitin-conjugating enzyme]-L-cysteine + N(6)-ubiquitinyl-[acceptor protein]-L-lysine.</text>
        <dbReference type="EC" id="2.3.2.27"/>
    </reaction>
</comment>
<evidence type="ECO:0000256" key="4">
    <source>
        <dbReference type="ARBA" id="ARBA00022679"/>
    </source>
</evidence>
<evidence type="ECO:0000256" key="3">
    <source>
        <dbReference type="ARBA" id="ARBA00012483"/>
    </source>
</evidence>
<dbReference type="AlphaFoldDB" id="A0A8J5VEC3"/>
<evidence type="ECO:0000256" key="2">
    <source>
        <dbReference type="ARBA" id="ARBA00004906"/>
    </source>
</evidence>
<proteinExistence type="predicted"/>
<evidence type="ECO:0000313" key="9">
    <source>
        <dbReference type="EMBL" id="KAG8056611.1"/>
    </source>
</evidence>
<accession>A0A8J5VEC3</accession>
<dbReference type="PANTHER" id="PTHR23315">
    <property type="entry name" value="U BOX DOMAIN-CONTAINING"/>
    <property type="match status" value="1"/>
</dbReference>
<reference evidence="9" key="1">
    <citation type="journal article" date="2021" name="bioRxiv">
        <title>Whole Genome Assembly and Annotation of Northern Wild Rice, Zizania palustris L., Supports a Whole Genome Duplication in the Zizania Genus.</title>
        <authorList>
            <person name="Haas M."/>
            <person name="Kono T."/>
            <person name="Macchietto M."/>
            <person name="Millas R."/>
            <person name="McGilp L."/>
            <person name="Shao M."/>
            <person name="Duquette J."/>
            <person name="Hirsch C.N."/>
            <person name="Kimball J."/>
        </authorList>
    </citation>
    <scope>NUCLEOTIDE SEQUENCE</scope>
    <source>
        <tissue evidence="9">Fresh leaf tissue</tissue>
    </source>
</reference>
<keyword evidence="5" id="KW-0677">Repeat</keyword>
<dbReference type="FunFam" id="3.30.40.10:FF:000442">
    <property type="entry name" value="RING-type E3 ubiquitin transferase"/>
    <property type="match status" value="1"/>
</dbReference>
<dbReference type="PANTHER" id="PTHR23315:SF307">
    <property type="entry name" value="U-BOX DOMAIN-CONTAINING PROTEIN 19"/>
    <property type="match status" value="1"/>
</dbReference>
<feature type="domain" description="U-box" evidence="8">
    <location>
        <begin position="354"/>
        <end position="428"/>
    </location>
</feature>
<protein>
    <recommendedName>
        <fullName evidence="3">RING-type E3 ubiquitin transferase</fullName>
        <ecNumber evidence="3">2.3.2.27</ecNumber>
    </recommendedName>
</protein>
<evidence type="ECO:0000256" key="5">
    <source>
        <dbReference type="ARBA" id="ARBA00022737"/>
    </source>
</evidence>
<dbReference type="Proteomes" id="UP000729402">
    <property type="component" value="Unassembled WGS sequence"/>
</dbReference>
<evidence type="ECO:0000256" key="1">
    <source>
        <dbReference type="ARBA" id="ARBA00000900"/>
    </source>
</evidence>
<dbReference type="GO" id="GO:0010029">
    <property type="term" value="P:regulation of seed germination"/>
    <property type="evidence" value="ECO:0007669"/>
    <property type="project" value="UniProtKB-ARBA"/>
</dbReference>
<dbReference type="SMART" id="SM00185">
    <property type="entry name" value="ARM"/>
    <property type="match status" value="3"/>
</dbReference>
<keyword evidence="4" id="KW-0808">Transferase</keyword>
<keyword evidence="6" id="KW-0833">Ubl conjugation pathway</keyword>
<dbReference type="SMART" id="SM00504">
    <property type="entry name" value="Ubox"/>
    <property type="match status" value="1"/>
</dbReference>
<comment type="pathway">
    <text evidence="2">Protein modification; protein ubiquitination.</text>
</comment>
<evidence type="ECO:0000256" key="7">
    <source>
        <dbReference type="PROSITE-ProRule" id="PRU00259"/>
    </source>
</evidence>
<dbReference type="GO" id="GO:0016567">
    <property type="term" value="P:protein ubiquitination"/>
    <property type="evidence" value="ECO:0007669"/>
    <property type="project" value="InterPro"/>
</dbReference>
<dbReference type="CDD" id="cd16664">
    <property type="entry name" value="RING-Ubox_PUB"/>
    <property type="match status" value="1"/>
</dbReference>
<dbReference type="Pfam" id="PF04564">
    <property type="entry name" value="U-box"/>
    <property type="match status" value="1"/>
</dbReference>
<dbReference type="EMBL" id="JAAALK010000287">
    <property type="protein sequence ID" value="KAG8056611.1"/>
    <property type="molecule type" value="Genomic_DNA"/>
</dbReference>
<dbReference type="InterPro" id="IPR003613">
    <property type="entry name" value="Ubox_domain"/>
</dbReference>
<dbReference type="PROSITE" id="PS51698">
    <property type="entry name" value="U_BOX"/>
    <property type="match status" value="1"/>
</dbReference>
<evidence type="ECO:0000259" key="8">
    <source>
        <dbReference type="PROSITE" id="PS51698"/>
    </source>
</evidence>
<dbReference type="InterPro" id="IPR045210">
    <property type="entry name" value="RING-Ubox_PUB"/>
</dbReference>
<dbReference type="InterPro" id="IPR000225">
    <property type="entry name" value="Armadillo"/>
</dbReference>